<keyword evidence="4" id="KW-1185">Reference proteome</keyword>
<name>A0A2T9ZI65_9FUNG</name>
<feature type="transmembrane region" description="Helical" evidence="2">
    <location>
        <begin position="416"/>
        <end position="437"/>
    </location>
</feature>
<evidence type="ECO:0000256" key="1">
    <source>
        <dbReference type="SAM" id="MobiDB-lite"/>
    </source>
</evidence>
<proteinExistence type="predicted"/>
<feature type="compositionally biased region" description="Low complexity" evidence="1">
    <location>
        <begin position="327"/>
        <end position="339"/>
    </location>
</feature>
<evidence type="ECO:0000313" key="3">
    <source>
        <dbReference type="EMBL" id="PVV04296.1"/>
    </source>
</evidence>
<evidence type="ECO:0000313" key="4">
    <source>
        <dbReference type="Proteomes" id="UP000245609"/>
    </source>
</evidence>
<comment type="caution">
    <text evidence="3">The sequence shown here is derived from an EMBL/GenBank/DDBJ whole genome shotgun (WGS) entry which is preliminary data.</text>
</comment>
<protein>
    <submittedName>
        <fullName evidence="3">Uncharacterized protein</fullName>
    </submittedName>
</protein>
<dbReference type="EMBL" id="MBFS01000141">
    <property type="protein sequence ID" value="PVV04296.1"/>
    <property type="molecule type" value="Genomic_DNA"/>
</dbReference>
<keyword evidence="2" id="KW-1133">Transmembrane helix</keyword>
<accession>A0A2T9ZI65</accession>
<organism evidence="3 4">
    <name type="scientific">Smittium megazygosporum</name>
    <dbReference type="NCBI Taxonomy" id="133381"/>
    <lineage>
        <taxon>Eukaryota</taxon>
        <taxon>Fungi</taxon>
        <taxon>Fungi incertae sedis</taxon>
        <taxon>Zoopagomycota</taxon>
        <taxon>Kickxellomycotina</taxon>
        <taxon>Harpellomycetes</taxon>
        <taxon>Harpellales</taxon>
        <taxon>Legeriomycetaceae</taxon>
        <taxon>Smittium</taxon>
    </lineage>
</organism>
<reference evidence="3 4" key="1">
    <citation type="journal article" date="2018" name="MBio">
        <title>Comparative Genomics Reveals the Core Gene Toolbox for the Fungus-Insect Symbiosis.</title>
        <authorList>
            <person name="Wang Y."/>
            <person name="Stata M."/>
            <person name="Wang W."/>
            <person name="Stajich J.E."/>
            <person name="White M.M."/>
            <person name="Moncalvo J.M."/>
        </authorList>
    </citation>
    <scope>NUCLEOTIDE SEQUENCE [LARGE SCALE GENOMIC DNA]</scope>
    <source>
        <strain evidence="3 4">SC-DP-2</strain>
    </source>
</reference>
<keyword evidence="2" id="KW-0812">Transmembrane</keyword>
<dbReference type="STRING" id="133381.A0A2T9ZI65"/>
<feature type="transmembrane region" description="Helical" evidence="2">
    <location>
        <begin position="458"/>
        <end position="483"/>
    </location>
</feature>
<dbReference type="Proteomes" id="UP000245609">
    <property type="component" value="Unassembled WGS sequence"/>
</dbReference>
<keyword evidence="2" id="KW-0472">Membrane</keyword>
<dbReference type="AlphaFoldDB" id="A0A2T9ZI65"/>
<feature type="transmembrane region" description="Helical" evidence="2">
    <location>
        <begin position="489"/>
        <end position="511"/>
    </location>
</feature>
<feature type="region of interest" description="Disordered" evidence="1">
    <location>
        <begin position="316"/>
        <end position="348"/>
    </location>
</feature>
<gene>
    <name evidence="3" type="ORF">BB560_001202</name>
</gene>
<evidence type="ECO:0000256" key="2">
    <source>
        <dbReference type="SAM" id="Phobius"/>
    </source>
</evidence>
<sequence>MSLSTSKDHVHALLQWIEAESNLEDISLELIADAHILSFLVVKVNQEWFESTFTNLKSQFPDSSQPQLLLLAISLYFESFFERKIALADLPSDSYFFSGNDSLPGSLILDDTQSFKLGALVLAVCMLAIDTCYSKSNIFNDESSSVYSSAIDYLNANSRLYPLSTNLKNSTVSSKLIQKNAPSVPLQSSQVLSQLVDIVVGNIDYKKPKNKKSVEPTSPSPSSSILSIHSINSEQSEQPEQSERSDSSLLLENQAAQNMDASFIHQDTLLLSKKGTPNHVISPKTTTPFINNIPLVSSFLNNNNIPSFLKSPFPPQSLFPSTQTPLNSSSSDHNQQNNDISDRASDHPLNINFGDNTRNIQTGQGNEEVEEFDFDNASRASSFELVPSSTLQDYSFSQNTPFSLALGSFRSMNDSFFFFLFLANTMCFVITGLVSVFSSDSKSNGLSSLRGAPSFPAIFDLFATCSVLMIVTFLLGYIWLFLVQKDPRATIWLTVIFVPTVCTFSCVVLIYQMLFNQSKNKDPTSIAGFWLRKLTLSSVYFYGIECIGRTTNDNEIWNICFCVVCIHYVWANGVCTKVDCSFCEK</sequence>